<name>A0ABM7F476_9ACTN</name>
<reference evidence="1 2" key="2">
    <citation type="journal article" date="2023" name="ChemBioChem">
        <title>Acyltransferase Domain Exchange between Two Independent Type I Polyketide Synthases in the Same Producer Strain of Macrolide Antibiotics.</title>
        <authorList>
            <person name="Kudo F."/>
            <person name="Kishikawa K."/>
            <person name="Tsuboi K."/>
            <person name="Kido T."/>
            <person name="Usui T."/>
            <person name="Hashimoto J."/>
            <person name="Shin-Ya K."/>
            <person name="Miyanaga A."/>
            <person name="Eguchi T."/>
        </authorList>
    </citation>
    <scope>NUCLEOTIDE SEQUENCE [LARGE SCALE GENOMIC DNA]</scope>
    <source>
        <strain evidence="1 2">A-8890</strain>
    </source>
</reference>
<reference evidence="1 2" key="1">
    <citation type="journal article" date="2010" name="ChemBioChem">
        <title>Cloning and characterization of the biosynthetic gene cluster of 16-membered macrolide antibiotic FD-891: involvement of a dual functional cytochrome P450 monooxygenase catalyzing epoxidation and hydroxylation.</title>
        <authorList>
            <person name="Kudo F."/>
            <person name="Motegi A."/>
            <person name="Mizoue K."/>
            <person name="Eguchi T."/>
        </authorList>
    </citation>
    <scope>NUCLEOTIDE SEQUENCE [LARGE SCALE GENOMIC DNA]</scope>
    <source>
        <strain evidence="1 2">A-8890</strain>
    </source>
</reference>
<dbReference type="EMBL" id="AP018448">
    <property type="protein sequence ID" value="BBC30607.1"/>
    <property type="molecule type" value="Genomic_DNA"/>
</dbReference>
<gene>
    <name evidence="1" type="ORF">SGFS_019010</name>
</gene>
<keyword evidence="2" id="KW-1185">Reference proteome</keyword>
<sequence length="181" mass="20386">MSTVIYTRHLVEHRYGRPLEDLQRHSAHGGSGDPVLPIVLRRLDGLATTNAHARAARRNLDAAWQRCRSGQHALDDLVLRYAAEVVDLERREQSEAEAVWDLLDVRLLLDQPAARRPSTVRRTGPAPGDEDLIGVAREVAALLPRLNREALRQGLRARGIHVSNRRLGTVLQRLRAEHDLH</sequence>
<proteinExistence type="predicted"/>
<dbReference type="RefSeq" id="WP_286249302.1">
    <property type="nucleotide sequence ID" value="NZ_AP018448.1"/>
</dbReference>
<accession>A0ABM7F476</accession>
<organism evidence="1 2">
    <name type="scientific">Streptomyces graminofaciens</name>
    <dbReference type="NCBI Taxonomy" id="68212"/>
    <lineage>
        <taxon>Bacteria</taxon>
        <taxon>Bacillati</taxon>
        <taxon>Actinomycetota</taxon>
        <taxon>Actinomycetes</taxon>
        <taxon>Kitasatosporales</taxon>
        <taxon>Streptomycetaceae</taxon>
        <taxon>Streptomyces</taxon>
    </lineage>
</organism>
<evidence type="ECO:0000313" key="2">
    <source>
        <dbReference type="Proteomes" id="UP001321542"/>
    </source>
</evidence>
<protein>
    <submittedName>
        <fullName evidence="1">Uncharacterized protein</fullName>
    </submittedName>
</protein>
<dbReference type="Proteomes" id="UP001321542">
    <property type="component" value="Chromosome"/>
</dbReference>
<evidence type="ECO:0000313" key="1">
    <source>
        <dbReference type="EMBL" id="BBC30607.1"/>
    </source>
</evidence>